<comment type="subcellular location">
    <subcellularLocation>
        <location evidence="1 6">Nucleus</location>
    </subcellularLocation>
</comment>
<protein>
    <recommendedName>
        <fullName evidence="8">Fork-head domain-containing protein</fullName>
    </recommendedName>
</protein>
<feature type="region of interest" description="Disordered" evidence="7">
    <location>
        <begin position="41"/>
        <end position="79"/>
    </location>
</feature>
<dbReference type="GO" id="GO:0000981">
    <property type="term" value="F:DNA-binding transcription factor activity, RNA polymerase II-specific"/>
    <property type="evidence" value="ECO:0007669"/>
    <property type="project" value="TreeGrafter"/>
</dbReference>
<dbReference type="PANTHER" id="PTHR45881:SF5">
    <property type="entry name" value="FORK-HEAD DOMAIN-CONTAINING PROTEIN"/>
    <property type="match status" value="1"/>
</dbReference>
<keyword evidence="2" id="KW-0805">Transcription regulation</keyword>
<proteinExistence type="predicted"/>
<dbReference type="Gene3D" id="1.10.10.10">
    <property type="entry name" value="Winged helix-like DNA-binding domain superfamily/Winged helix DNA-binding domain"/>
    <property type="match status" value="1"/>
</dbReference>
<feature type="region of interest" description="Disordered" evidence="7">
    <location>
        <begin position="335"/>
        <end position="382"/>
    </location>
</feature>
<feature type="compositionally biased region" description="Basic residues" evidence="7">
    <location>
        <begin position="340"/>
        <end position="353"/>
    </location>
</feature>
<evidence type="ECO:0000256" key="1">
    <source>
        <dbReference type="ARBA" id="ARBA00004123"/>
    </source>
</evidence>
<dbReference type="SUPFAM" id="SSF46785">
    <property type="entry name" value="Winged helix' DNA-binding domain"/>
    <property type="match status" value="1"/>
</dbReference>
<dbReference type="SMART" id="SM00339">
    <property type="entry name" value="FH"/>
    <property type="match status" value="1"/>
</dbReference>
<evidence type="ECO:0000313" key="9">
    <source>
        <dbReference type="EMBL" id="KAF5846504.1"/>
    </source>
</evidence>
<gene>
    <name evidence="9" type="ORF">GGP41_004560</name>
</gene>
<feature type="DNA-binding region" description="Fork-head" evidence="6">
    <location>
        <begin position="250"/>
        <end position="346"/>
    </location>
</feature>
<name>A0A8H5ZD43_COCSA</name>
<evidence type="ECO:0000256" key="5">
    <source>
        <dbReference type="ARBA" id="ARBA00023242"/>
    </source>
</evidence>
<feature type="compositionally biased region" description="Polar residues" evidence="7">
    <location>
        <begin position="62"/>
        <end position="75"/>
    </location>
</feature>
<evidence type="ECO:0000256" key="7">
    <source>
        <dbReference type="SAM" id="MobiDB-lite"/>
    </source>
</evidence>
<dbReference type="Proteomes" id="UP000624244">
    <property type="component" value="Unassembled WGS sequence"/>
</dbReference>
<sequence length="526" mass="58147">MLHAQSPHCPAARDSHCHLDAGPPPESPICAALPFGSHSSLPSQSSTTLPGDAPSLAATADGSASFTTYPSSQPRMNFDEQQRMPRPVPVGFGFSPATQSGDAYHAVNGFLSAPGHGYHYPQHAMSYESNYKFACPAQYSVSTCPRSYNAFNLSGLPHDLSVIDSFPPNAYHIEPPKHHDAMDPPDHEIKSQLMQLSNDYDHPQYTCPIKIEDYNHYQSPYSDPAQGSATHVETLKHIRDPDAADAGTFDREQPYAQLIYRALLNAPNHTMILRDIYDWFRKNTDRASSSETKGWQNSIRHNLSMNGAFEKVDQPSDEARRGFMWRLTEQAIREGVKSTTRYRSKQPNKRGNRTHQPQPQRQASGAKGGQAARRAARLKRSAHMHEAYLSAQPMSRSVPAAFDPSYHRYGFPSSVPPSPYTGSETDFGYTSQNSDFPDSPIPDGCNMDLFSSTSSYMGSPMSQGISITDTAYLLHQSSSDSIFTNSSSPTADEPRTPLDQGVWQEDITTGPPCMFDDQLVYRENAG</sequence>
<feature type="compositionally biased region" description="Low complexity" evidence="7">
    <location>
        <begin position="360"/>
        <end position="373"/>
    </location>
</feature>
<organism evidence="9 10">
    <name type="scientific">Cochliobolus sativus</name>
    <name type="common">Common root rot and spot blotch fungus</name>
    <name type="synonym">Bipolaris sorokiniana</name>
    <dbReference type="NCBI Taxonomy" id="45130"/>
    <lineage>
        <taxon>Eukaryota</taxon>
        <taxon>Fungi</taxon>
        <taxon>Dikarya</taxon>
        <taxon>Ascomycota</taxon>
        <taxon>Pezizomycotina</taxon>
        <taxon>Dothideomycetes</taxon>
        <taxon>Pleosporomycetidae</taxon>
        <taxon>Pleosporales</taxon>
        <taxon>Pleosporineae</taxon>
        <taxon>Pleosporaceae</taxon>
        <taxon>Bipolaris</taxon>
    </lineage>
</organism>
<feature type="compositionally biased region" description="Low complexity" evidence="7">
    <location>
        <begin position="41"/>
        <end position="50"/>
    </location>
</feature>
<dbReference type="InterPro" id="IPR001766">
    <property type="entry name" value="Fork_head_dom"/>
</dbReference>
<dbReference type="Pfam" id="PF00250">
    <property type="entry name" value="Forkhead"/>
    <property type="match status" value="1"/>
</dbReference>
<dbReference type="InterPro" id="IPR036388">
    <property type="entry name" value="WH-like_DNA-bd_sf"/>
</dbReference>
<feature type="region of interest" description="Disordered" evidence="7">
    <location>
        <begin position="482"/>
        <end position="515"/>
    </location>
</feature>
<keyword evidence="5 6" id="KW-0539">Nucleus</keyword>
<feature type="domain" description="Fork-head" evidence="8">
    <location>
        <begin position="250"/>
        <end position="346"/>
    </location>
</feature>
<keyword evidence="4" id="KW-0804">Transcription</keyword>
<dbReference type="PROSITE" id="PS50039">
    <property type="entry name" value="FORK_HEAD_3"/>
    <property type="match status" value="1"/>
</dbReference>
<keyword evidence="3 6" id="KW-0238">DNA-binding</keyword>
<evidence type="ECO:0000259" key="8">
    <source>
        <dbReference type="PROSITE" id="PS50039"/>
    </source>
</evidence>
<dbReference type="GO" id="GO:0000978">
    <property type="term" value="F:RNA polymerase II cis-regulatory region sequence-specific DNA binding"/>
    <property type="evidence" value="ECO:0007669"/>
    <property type="project" value="TreeGrafter"/>
</dbReference>
<dbReference type="PANTHER" id="PTHR45881">
    <property type="entry name" value="CHECKPOINT SUPPRESSOR 1-LIKE, ISOFORM A-RELATED"/>
    <property type="match status" value="1"/>
</dbReference>
<dbReference type="AlphaFoldDB" id="A0A8H5ZD43"/>
<dbReference type="EMBL" id="WNKQ01000015">
    <property type="protein sequence ID" value="KAF5846504.1"/>
    <property type="molecule type" value="Genomic_DNA"/>
</dbReference>
<dbReference type="InterPro" id="IPR030456">
    <property type="entry name" value="TF_fork_head_CS_2"/>
</dbReference>
<accession>A0A8H5ZD43</accession>
<evidence type="ECO:0000256" key="3">
    <source>
        <dbReference type="ARBA" id="ARBA00023125"/>
    </source>
</evidence>
<comment type="caution">
    <text evidence="9">The sequence shown here is derived from an EMBL/GenBank/DDBJ whole genome shotgun (WGS) entry which is preliminary data.</text>
</comment>
<dbReference type="GO" id="GO:0005634">
    <property type="term" value="C:nucleus"/>
    <property type="evidence" value="ECO:0007669"/>
    <property type="project" value="UniProtKB-SubCell"/>
</dbReference>
<dbReference type="InterPro" id="IPR036390">
    <property type="entry name" value="WH_DNA-bd_sf"/>
</dbReference>
<dbReference type="PROSITE" id="PS00658">
    <property type="entry name" value="FORK_HEAD_2"/>
    <property type="match status" value="1"/>
</dbReference>
<evidence type="ECO:0000256" key="6">
    <source>
        <dbReference type="PROSITE-ProRule" id="PRU00089"/>
    </source>
</evidence>
<evidence type="ECO:0000256" key="4">
    <source>
        <dbReference type="ARBA" id="ARBA00023163"/>
    </source>
</evidence>
<reference evidence="9" key="1">
    <citation type="submission" date="2019-11" db="EMBL/GenBank/DDBJ databases">
        <title>Bipolaris sorokiniana Genome sequencing.</title>
        <authorList>
            <person name="Wang H."/>
        </authorList>
    </citation>
    <scope>NUCLEOTIDE SEQUENCE</scope>
</reference>
<evidence type="ECO:0000313" key="10">
    <source>
        <dbReference type="Proteomes" id="UP000624244"/>
    </source>
</evidence>
<evidence type="ECO:0000256" key="2">
    <source>
        <dbReference type="ARBA" id="ARBA00023015"/>
    </source>
</evidence>